<feature type="domain" description="STAS" evidence="16">
    <location>
        <begin position="1236"/>
        <end position="1317"/>
    </location>
</feature>
<dbReference type="InterPro" id="IPR002645">
    <property type="entry name" value="STAS_dom"/>
</dbReference>
<dbReference type="Pfam" id="PF10613">
    <property type="entry name" value="Lig_chan-Glu_bd"/>
    <property type="match status" value="1"/>
</dbReference>
<name>A0AAD5LU41_9CRUS</name>
<keyword evidence="6" id="KW-0406">Ion transport</keyword>
<feature type="binding site" evidence="12">
    <location>
        <position position="509"/>
    </location>
    <ligand>
        <name>L-glutamate</name>
        <dbReference type="ChEBI" id="CHEBI:29985"/>
    </ligand>
</feature>
<dbReference type="Pfam" id="PF00916">
    <property type="entry name" value="Sulfate_transp"/>
    <property type="match status" value="1"/>
</dbReference>
<dbReference type="SMART" id="SM00062">
    <property type="entry name" value="PBPb"/>
    <property type="match status" value="1"/>
</dbReference>
<sequence>MGLVGDKYVWIVTQSVIGSTTESPPEFPVGMLGVHFETTDNQLTKSISTALKVFVNGVEAFHRESNSSSLLSPKVSCEDSASTSSRWAQGEQLFKYLQNVRIDVDPGRPPLEFDADGTRSSVELTIVNLQPSNSGGSGRELLWRQIGHWHSWKKDGLDIQDIVWPGHSHVPPEDGPDKFHLKVAFLEEPPFISIVPPDPVSGRCPVSHGVPCHVGNHVPLNGESDVGHSPRNVTQCCSGFCVDLLEKFSDDLGFTYELIRVDDPKFGTHVNGRWNGLMGALANRRVDMVMTSLTVNAEREHVADFTIPFMETGIAILVAKRTGIISPTAFLEPFDTASWLLVGVVAIQVAALAIFLFEWLSPSGYNMQLSAPTNQRFSLFRTYWLVWAILFQASVNIDCPRGFTSRFISNVWATFAVVFLAIYTANLAAFMITREEFYDLSGVEDPRLISPKSHEPPFRFGTVSNTHTEATILKHYKEMHYHMRNYNLNEIRAGIEAVKRGELDAFLYDGAVLDYLVSQDEECRLLTVGSWYAMTGYGVAFPRGSKYVAAFNEKLLEYIENGDVDRLRRFWLTGVCKPYKEERQFSEPLSTEQFLSAFLLLLSGIGLAFLLLALEHVYFHSIRPHLTSPTTGACCSLISINMGKSLTFRDAVFETQDRLRSHRCRDAICRLHLRRLNLQLDCVRSRVRQLEKQLGESNQFIGTTVNDELQSVEVEKNLIECQSTTRPIQDAVNGSTLPAEETQINLESKGSYYGWKRKAESKVKGACTVDLLRRRFPILKWLPNYNWDFAVYDFIAGITVGLTTIPQGIAYAAVAGLPLQYGLYSAFMGLFVYVILGTVKQCSVGPTAVMSLMTFSYASEGGPAYAILLAFLGGWLELIAGLLNLGFMVEFISAPVISGFCSAAALTVSSTQVKGLFGLKFKGSSFIETWKGFFTNITKCSPWDSALGCSMIVILLLMRKLTSLKNLGPLKKVAFLRYRAIDSSLWFIATSRNAIAVIAGCLAAYLLEQNGSKPFTLTGDIQSGLPPFGLPDFTVNRTVGNTTVVLGFSDICLELGAAIGLIPLIAILEQVAIAKAFASGKRTDATQEMIALGVGTILGSLFGAMPVTASFGRSSVQAASGAKTPLTNIYGGILALLALGFLMPSLAYIPKAILASVIITSVIFMVELEELKPMWKSRRVELLPFGVTFLCCLFVNMEYGILIGAGVHLLLLAYMGNRPHPELIRLPGNEVTEERVIVKADCNLYFPGVEKFRRVLNEATEVDAEGRSPCLMVDLSSLTEIDYSALKMLKSVAAECHKKGQTVLHFVNATPKVAKSIVWTLPSADIAFLPKVEKGDETTDEIHMQEITS</sequence>
<feature type="transmembrane region" description="Helical" evidence="15">
    <location>
        <begin position="1129"/>
        <end position="1149"/>
    </location>
</feature>
<dbReference type="InterPro" id="IPR028082">
    <property type="entry name" value="Peripla_BP_I"/>
</dbReference>
<keyword evidence="10" id="KW-1071">Ligand-gated ion channel</keyword>
<protein>
    <recommendedName>
        <fullName evidence="16">STAS domain-containing protein</fullName>
    </recommendedName>
</protein>
<feature type="transmembrane region" description="Helical" evidence="15">
    <location>
        <begin position="411"/>
        <end position="432"/>
    </location>
</feature>
<keyword evidence="9" id="KW-0325">Glycoprotein</keyword>
<dbReference type="GO" id="GO:0038023">
    <property type="term" value="F:signaling receptor activity"/>
    <property type="evidence" value="ECO:0007669"/>
    <property type="project" value="InterPro"/>
</dbReference>
<dbReference type="InterPro" id="IPR036513">
    <property type="entry name" value="STAS_dom_sf"/>
</dbReference>
<evidence type="ECO:0000259" key="16">
    <source>
        <dbReference type="PROSITE" id="PS50801"/>
    </source>
</evidence>
<feature type="transmembrane region" description="Helical" evidence="15">
    <location>
        <begin position="380"/>
        <end position="399"/>
    </location>
</feature>
<feature type="site" description="Crucial to convey clamshell closure to channel opening" evidence="13">
    <location>
        <position position="440"/>
    </location>
</feature>
<feature type="binding site" evidence="12">
    <location>
        <position position="294"/>
    </location>
    <ligand>
        <name>L-glutamate</name>
        <dbReference type="ChEBI" id="CHEBI:29985"/>
    </ligand>
</feature>
<feature type="transmembrane region" description="Helical" evidence="15">
    <location>
        <begin position="1090"/>
        <end position="1109"/>
    </location>
</feature>
<dbReference type="InterPro" id="IPR019594">
    <property type="entry name" value="Glu/Gly-bd"/>
</dbReference>
<dbReference type="GO" id="GO:0016020">
    <property type="term" value="C:membrane"/>
    <property type="evidence" value="ECO:0007669"/>
    <property type="project" value="UniProtKB-SubCell"/>
</dbReference>
<evidence type="ECO:0000256" key="9">
    <source>
        <dbReference type="ARBA" id="ARBA00023180"/>
    </source>
</evidence>
<keyword evidence="14" id="KW-1015">Disulfide bond</keyword>
<feature type="transmembrane region" description="Helical" evidence="15">
    <location>
        <begin position="983"/>
        <end position="1007"/>
    </location>
</feature>
<evidence type="ECO:0000256" key="3">
    <source>
        <dbReference type="ARBA" id="ARBA00022448"/>
    </source>
</evidence>
<comment type="similarity">
    <text evidence="2">Belongs to the glutamate-gated ion channel (TC 1.A.10.1) family.</text>
</comment>
<dbReference type="Pfam" id="PF01740">
    <property type="entry name" value="STAS"/>
    <property type="match status" value="1"/>
</dbReference>
<dbReference type="Gene3D" id="1.10.287.70">
    <property type="match status" value="1"/>
</dbReference>
<dbReference type="SUPFAM" id="SSF52091">
    <property type="entry name" value="SpoIIaa-like"/>
    <property type="match status" value="1"/>
</dbReference>
<keyword evidence="18" id="KW-1185">Reference proteome</keyword>
<evidence type="ECO:0000256" key="12">
    <source>
        <dbReference type="PIRSR" id="PIRSR601508-1"/>
    </source>
</evidence>
<evidence type="ECO:0000256" key="1">
    <source>
        <dbReference type="ARBA" id="ARBA00004141"/>
    </source>
</evidence>
<dbReference type="InterPro" id="IPR001508">
    <property type="entry name" value="Iono_Glu_rcpt_met"/>
</dbReference>
<evidence type="ECO:0000256" key="5">
    <source>
        <dbReference type="ARBA" id="ARBA00022989"/>
    </source>
</evidence>
<dbReference type="Gene3D" id="3.40.190.10">
    <property type="entry name" value="Periplasmic binding protein-like II"/>
    <property type="match status" value="3"/>
</dbReference>
<comment type="caution">
    <text evidence="17">The sequence shown here is derived from an EMBL/GenBank/DDBJ whole genome shotgun (WGS) entry which is preliminary data.</text>
</comment>
<dbReference type="FunFam" id="1.10.287.70:FF:000199">
    <property type="entry name" value="Glutamate receptor ionotropic, NMDA 2B"/>
    <property type="match status" value="1"/>
</dbReference>
<dbReference type="FunFam" id="3.40.190.10:FF:000155">
    <property type="entry name" value="Glutamate receptor ionotropic, NMDA 2B"/>
    <property type="match status" value="1"/>
</dbReference>
<dbReference type="GO" id="GO:0015276">
    <property type="term" value="F:ligand-gated monoatomic ion channel activity"/>
    <property type="evidence" value="ECO:0007669"/>
    <property type="project" value="InterPro"/>
</dbReference>
<feature type="transmembrane region" description="Helical" evidence="15">
    <location>
        <begin position="1055"/>
        <end position="1078"/>
    </location>
</feature>
<keyword evidence="11" id="KW-0407">Ion channel</keyword>
<feature type="transmembrane region" description="Helical" evidence="15">
    <location>
        <begin position="865"/>
        <end position="885"/>
    </location>
</feature>
<dbReference type="PANTHER" id="PTHR11814">
    <property type="entry name" value="SULFATE TRANSPORTER"/>
    <property type="match status" value="1"/>
</dbReference>
<evidence type="ECO:0000256" key="8">
    <source>
        <dbReference type="ARBA" id="ARBA00023170"/>
    </source>
</evidence>
<feature type="transmembrane region" description="Helical" evidence="15">
    <location>
        <begin position="789"/>
        <end position="813"/>
    </location>
</feature>
<evidence type="ECO:0000313" key="18">
    <source>
        <dbReference type="Proteomes" id="UP000820818"/>
    </source>
</evidence>
<dbReference type="EMBL" id="WJBH02000001">
    <property type="protein sequence ID" value="KAI9564048.1"/>
    <property type="molecule type" value="Genomic_DNA"/>
</dbReference>
<evidence type="ECO:0000256" key="2">
    <source>
        <dbReference type="ARBA" id="ARBA00008685"/>
    </source>
</evidence>
<feature type="transmembrane region" description="Helical" evidence="15">
    <location>
        <begin position="594"/>
        <end position="614"/>
    </location>
</feature>
<dbReference type="SMART" id="SM00918">
    <property type="entry name" value="Lig_chan-Glu_bd"/>
    <property type="match status" value="1"/>
</dbReference>
<keyword evidence="7 15" id="KW-0472">Membrane</keyword>
<dbReference type="PRINTS" id="PR00177">
    <property type="entry name" value="NMDARECEPTOR"/>
</dbReference>
<evidence type="ECO:0000256" key="14">
    <source>
        <dbReference type="PIRSR" id="PIRSR601508-3"/>
    </source>
</evidence>
<feature type="disulfide bond" evidence="14">
    <location>
        <begin position="523"/>
        <end position="576"/>
    </location>
</feature>
<dbReference type="SUPFAM" id="SSF53822">
    <property type="entry name" value="Periplasmic binding protein-like I"/>
    <property type="match status" value="1"/>
</dbReference>
<dbReference type="InterPro" id="IPR011547">
    <property type="entry name" value="SLC26A/SulP_dom"/>
</dbReference>
<dbReference type="Pfam" id="PF00060">
    <property type="entry name" value="Lig_chan"/>
    <property type="match status" value="1"/>
</dbReference>
<dbReference type="InterPro" id="IPR001638">
    <property type="entry name" value="Solute-binding_3/MltF_N"/>
</dbReference>
<dbReference type="InterPro" id="IPR001902">
    <property type="entry name" value="SLC26A/SulP_fam"/>
</dbReference>
<evidence type="ECO:0000256" key="10">
    <source>
        <dbReference type="ARBA" id="ARBA00023286"/>
    </source>
</evidence>
<evidence type="ECO:0000256" key="6">
    <source>
        <dbReference type="ARBA" id="ARBA00023065"/>
    </source>
</evidence>
<dbReference type="PROSITE" id="PS50801">
    <property type="entry name" value="STAS"/>
    <property type="match status" value="1"/>
</dbReference>
<feature type="binding site" evidence="12">
    <location>
        <position position="468"/>
    </location>
    <ligand>
        <name>L-glutamate</name>
        <dbReference type="ChEBI" id="CHEBI:29985"/>
    </ligand>
</feature>
<dbReference type="CDD" id="cd07042">
    <property type="entry name" value="STAS_SulP_like_sulfate_transporter"/>
    <property type="match status" value="1"/>
</dbReference>
<dbReference type="SUPFAM" id="SSF53850">
    <property type="entry name" value="Periplasmic binding protein-like II"/>
    <property type="match status" value="1"/>
</dbReference>
<evidence type="ECO:0000256" key="11">
    <source>
        <dbReference type="ARBA" id="ARBA00023303"/>
    </source>
</evidence>
<dbReference type="CDD" id="cd13718">
    <property type="entry name" value="PBP2_iGluR_NMDA_Nr2"/>
    <property type="match status" value="1"/>
</dbReference>
<feature type="binding site" evidence="12">
    <location>
        <position position="299"/>
    </location>
    <ligand>
        <name>L-glutamate</name>
        <dbReference type="ChEBI" id="CHEBI:29985"/>
    </ligand>
</feature>
<dbReference type="Proteomes" id="UP000820818">
    <property type="component" value="Linkage Group LG1"/>
</dbReference>
<gene>
    <name evidence="17" type="ORF">GHT06_007786</name>
</gene>
<feature type="transmembrane region" description="Helical" evidence="15">
    <location>
        <begin position="1182"/>
        <end position="1215"/>
    </location>
</feature>
<keyword evidence="5 15" id="KW-1133">Transmembrane helix</keyword>
<keyword evidence="3" id="KW-0813">Transport</keyword>
<proteinExistence type="inferred from homology"/>
<dbReference type="Gene3D" id="3.40.50.2300">
    <property type="match status" value="1"/>
</dbReference>
<evidence type="ECO:0000256" key="13">
    <source>
        <dbReference type="PIRSR" id="PIRSR601508-2"/>
    </source>
</evidence>
<feature type="transmembrane region" description="Helical" evidence="15">
    <location>
        <begin position="819"/>
        <end position="836"/>
    </location>
</feature>
<accession>A0AAD5LU41</accession>
<comment type="subcellular location">
    <subcellularLocation>
        <location evidence="1">Membrane</location>
        <topology evidence="1">Multi-pass membrane protein</topology>
    </subcellularLocation>
</comment>
<dbReference type="Gene3D" id="3.30.750.24">
    <property type="entry name" value="STAS domain"/>
    <property type="match status" value="1"/>
</dbReference>
<evidence type="ECO:0000256" key="15">
    <source>
        <dbReference type="SAM" id="Phobius"/>
    </source>
</evidence>
<reference evidence="17 18" key="1">
    <citation type="submission" date="2022-05" db="EMBL/GenBank/DDBJ databases">
        <title>A multi-omics perspective on studying reproductive biology in Daphnia sinensis.</title>
        <authorList>
            <person name="Jia J."/>
        </authorList>
    </citation>
    <scope>NUCLEOTIDE SEQUENCE [LARGE SCALE GENOMIC DNA]</scope>
    <source>
        <strain evidence="17 18">WSL</strain>
    </source>
</reference>
<evidence type="ECO:0000256" key="4">
    <source>
        <dbReference type="ARBA" id="ARBA00022692"/>
    </source>
</evidence>
<dbReference type="FunFam" id="3.40.190.10:FF:000157">
    <property type="entry name" value="Glutamate receptor ionotropic, NMDA 2B"/>
    <property type="match status" value="1"/>
</dbReference>
<dbReference type="SMART" id="SM00079">
    <property type="entry name" value="PBPe"/>
    <property type="match status" value="1"/>
</dbReference>
<keyword evidence="8" id="KW-0675">Receptor</keyword>
<evidence type="ECO:0000313" key="17">
    <source>
        <dbReference type="EMBL" id="KAI9564048.1"/>
    </source>
</evidence>
<dbReference type="FunFam" id="3.30.750.24:FF:000096">
    <property type="entry name" value="Uncharacterized protein"/>
    <property type="match status" value="1"/>
</dbReference>
<feature type="transmembrane region" description="Helical" evidence="15">
    <location>
        <begin position="339"/>
        <end position="360"/>
    </location>
</feature>
<evidence type="ECO:0000256" key="7">
    <source>
        <dbReference type="ARBA" id="ARBA00023136"/>
    </source>
</evidence>
<keyword evidence="4 15" id="KW-0812">Transmembrane</keyword>
<dbReference type="InterPro" id="IPR001320">
    <property type="entry name" value="Iontro_rcpt_C"/>
</dbReference>
<organism evidence="17 18">
    <name type="scientific">Daphnia sinensis</name>
    <dbReference type="NCBI Taxonomy" id="1820382"/>
    <lineage>
        <taxon>Eukaryota</taxon>
        <taxon>Metazoa</taxon>
        <taxon>Ecdysozoa</taxon>
        <taxon>Arthropoda</taxon>
        <taxon>Crustacea</taxon>
        <taxon>Branchiopoda</taxon>
        <taxon>Diplostraca</taxon>
        <taxon>Cladocera</taxon>
        <taxon>Anomopoda</taxon>
        <taxon>Daphniidae</taxon>
        <taxon>Daphnia</taxon>
        <taxon>Daphnia similis group</taxon>
    </lineage>
</organism>